<dbReference type="OrthoDB" id="202825at2759"/>
<evidence type="ECO:0000313" key="3">
    <source>
        <dbReference type="Proteomes" id="UP000654075"/>
    </source>
</evidence>
<reference evidence="2" key="1">
    <citation type="submission" date="2021-02" db="EMBL/GenBank/DDBJ databases">
        <authorList>
            <person name="Dougan E. K."/>
            <person name="Rhodes N."/>
            <person name="Thang M."/>
            <person name="Chan C."/>
        </authorList>
    </citation>
    <scope>NUCLEOTIDE SEQUENCE</scope>
</reference>
<evidence type="ECO:0000313" key="2">
    <source>
        <dbReference type="EMBL" id="CAE8636701.1"/>
    </source>
</evidence>
<dbReference type="Pfam" id="PF04232">
    <property type="entry name" value="SpoVS"/>
    <property type="match status" value="1"/>
</dbReference>
<dbReference type="InterPro" id="IPR036882">
    <property type="entry name" value="Alba-like_dom_sf"/>
</dbReference>
<organism evidence="2 3">
    <name type="scientific">Polarella glacialis</name>
    <name type="common">Dinoflagellate</name>
    <dbReference type="NCBI Taxonomy" id="89957"/>
    <lineage>
        <taxon>Eukaryota</taxon>
        <taxon>Sar</taxon>
        <taxon>Alveolata</taxon>
        <taxon>Dinophyceae</taxon>
        <taxon>Suessiales</taxon>
        <taxon>Suessiaceae</taxon>
        <taxon>Polarella</taxon>
    </lineage>
</organism>
<dbReference type="SUPFAM" id="SSF56059">
    <property type="entry name" value="Glutathione synthetase ATP-binding domain-like"/>
    <property type="match status" value="1"/>
</dbReference>
<dbReference type="Proteomes" id="UP000654075">
    <property type="component" value="Unassembled WGS sequence"/>
</dbReference>
<proteinExistence type="predicted"/>
<dbReference type="PANTHER" id="PTHR46069">
    <property type="entry name" value="TUBULIN TYROSINE LIGASE"/>
    <property type="match status" value="1"/>
</dbReference>
<comment type="caution">
    <text evidence="2">The sequence shown here is derived from an EMBL/GenBank/DDBJ whole genome shotgun (WGS) entry which is preliminary data.</text>
</comment>
<dbReference type="Gene3D" id="3.30.110.20">
    <property type="entry name" value="Alba-like domain"/>
    <property type="match status" value="1"/>
</dbReference>
<dbReference type="GO" id="GO:0003723">
    <property type="term" value="F:RNA binding"/>
    <property type="evidence" value="ECO:0007669"/>
    <property type="project" value="UniProtKB-KW"/>
</dbReference>
<protein>
    <submittedName>
        <fullName evidence="2">Uncharacterized protein</fullName>
    </submittedName>
</protein>
<accession>A0A813HGG4</accession>
<keyword evidence="3" id="KW-1185">Reference proteome</keyword>
<gene>
    <name evidence="2" type="ORF">PGLA1383_LOCUS52110</name>
</gene>
<dbReference type="Pfam" id="PF03133">
    <property type="entry name" value="TTL"/>
    <property type="match status" value="2"/>
</dbReference>
<sequence>MSALGGAAVSSTAAPATGLSAGYPLGSPPAAVPKDGGRAPPSVYARGPAVRTPLAPAKALAMDENTASLPSKGRAAAPLADAASLMKGVPAMDIFVQYERAFSIQDALDQHAALAEQREVLMEIGRNRLRVRQTQLSFAELEVEEALDSTRAMSAAAASDVQRVMQTASRVRAAVRDLRLASRMRQTEQGVVNRHVALADAEIEKSRQEMTSMKEVIDDKSLVLATDDSQPAPSTPVDADGNQLQQRYKYCTNCKVGGHGQRFCDYFLERPSWRIYPNQKWFEDEKGNEYHCPLGKKLVDFADESHFSRIAMYLKGRAWLEEKTKVLQLGGALIPQTYIIENGAWKGDAPPADDQVSNMPWFVKEADRNWGTSVHCCARPSQCMSLAKLDATYVVQQHVKDPLLMDDGRKVHIKFYVLLLGFEDGMRWNLYTFKDGYLSISPNKWTPEDLSKDTQVTIIRSERIGDWPAWPDAYPKCKAATAKVIEKAVSEGKLEGRLGKLQFEIFSADFMVDTRGDVWLFEFNMSPVLKDPKDAPKAGAGSIASLKNLASEHLSECRLCGLKTVLAQLQQPSRPRVSMSHTSKSAEDSSRSSALLFPVAKLSRDIETQLRTQEFAGRPSDVALEVFGTNAMQAVLQSVLAAEAALNHGGVGEGQPTFTGAEMPRAQRRLAIVPRRLTEDESPEAAAVGGRMGLELRLRTTDSLPPAGKGEIKIARTTNIGKLAGAIANRIREDGAASVRGVGAVALRHAVKATAIASGYLAERDELGTGFELAALAKLGDKVTGQPIEGSFVLYRLKVATSD</sequence>
<dbReference type="PANTHER" id="PTHR46069:SF1">
    <property type="entry name" value="CHROMOSOME UNDETERMINED SCAFFOLD_125, WHOLE GENOME SHOTGUN SEQUENCE"/>
    <property type="match status" value="1"/>
</dbReference>
<dbReference type="InterPro" id="IPR004344">
    <property type="entry name" value="TTL/TTLL_fam"/>
</dbReference>
<name>A0A813HGG4_POLGL</name>
<dbReference type="EMBL" id="CAJNNV010031533">
    <property type="protein sequence ID" value="CAE8636701.1"/>
    <property type="molecule type" value="Genomic_DNA"/>
</dbReference>
<keyword evidence="1" id="KW-0694">RNA-binding</keyword>
<dbReference type="InterPro" id="IPR007347">
    <property type="entry name" value="SpoVS"/>
</dbReference>
<dbReference type="Gene3D" id="3.30.470.20">
    <property type="entry name" value="ATP-grasp fold, B domain"/>
    <property type="match status" value="1"/>
</dbReference>
<evidence type="ECO:0000256" key="1">
    <source>
        <dbReference type="ARBA" id="ARBA00022884"/>
    </source>
</evidence>
<dbReference type="AlphaFoldDB" id="A0A813HGG4"/>